<keyword evidence="1" id="KW-1133">Transmembrane helix</keyword>
<keyword evidence="2" id="KW-0614">Plasmid</keyword>
<reference evidence="2 3" key="1">
    <citation type="submission" date="2021-05" db="EMBL/GenBank/DDBJ databases">
        <title>Complete Genome Sequence of Latilactobacillus sp. Strain WDN19, a High D-Aspartate-producing Lactic Acid Bacterium Isolated from a Japanese Pickle.</title>
        <authorList>
            <person name="Kajitani K."/>
            <person name="Takahashi S."/>
        </authorList>
    </citation>
    <scope>NUCLEOTIDE SEQUENCE [LARGE SCALE GENOMIC DNA]</scope>
    <source>
        <strain evidence="2 3">WDN19</strain>
        <plasmid evidence="2 3">WDN19_con2</plasmid>
    </source>
</reference>
<evidence type="ECO:0000313" key="3">
    <source>
        <dbReference type="Proteomes" id="UP000825100"/>
    </source>
</evidence>
<evidence type="ECO:0000256" key="1">
    <source>
        <dbReference type="SAM" id="Phobius"/>
    </source>
</evidence>
<dbReference type="EMBL" id="AP024686">
    <property type="protein sequence ID" value="BCX31506.1"/>
    <property type="molecule type" value="Genomic_DNA"/>
</dbReference>
<accession>A0ABM7QYG4</accession>
<organism evidence="2 3">
    <name type="scientific">Latilactobacillus curvatus</name>
    <name type="common">Lactobacillus curvatus</name>
    <dbReference type="NCBI Taxonomy" id="28038"/>
    <lineage>
        <taxon>Bacteria</taxon>
        <taxon>Bacillati</taxon>
        <taxon>Bacillota</taxon>
        <taxon>Bacilli</taxon>
        <taxon>Lactobacillales</taxon>
        <taxon>Lactobacillaceae</taxon>
        <taxon>Latilactobacillus</taxon>
    </lineage>
</organism>
<dbReference type="Proteomes" id="UP000825100">
    <property type="component" value="Plasmid WDN19_con2"/>
</dbReference>
<proteinExistence type="predicted"/>
<keyword evidence="1" id="KW-0472">Membrane</keyword>
<gene>
    <name evidence="2" type="ORF">LTWDN19_20730</name>
</gene>
<keyword evidence="1" id="KW-0812">Transmembrane</keyword>
<keyword evidence="3" id="KW-1185">Reference proteome</keyword>
<dbReference type="RefSeq" id="WP_082267664.1">
    <property type="nucleotide sequence ID" value="NZ_AP024686.1"/>
</dbReference>
<evidence type="ECO:0000313" key="2">
    <source>
        <dbReference type="EMBL" id="BCX31506.1"/>
    </source>
</evidence>
<protein>
    <recommendedName>
        <fullName evidence="4">Lantibiotic biosynthesis protein</fullName>
    </recommendedName>
</protein>
<name>A0ABM7QYG4_LATCU</name>
<evidence type="ECO:0008006" key="4">
    <source>
        <dbReference type="Google" id="ProtNLM"/>
    </source>
</evidence>
<feature type="transmembrane region" description="Helical" evidence="1">
    <location>
        <begin position="249"/>
        <end position="269"/>
    </location>
</feature>
<geneLocation type="plasmid" evidence="2 3">
    <name>WDN19_con2</name>
</geneLocation>
<sequence length="307" mass="36760">MKKIEIKFSVKTDFEKFKQEYFRLPITDVFLIGQSERYLKYTVLVRESISAIQLLNNIQGRHITSFLKSHRNDLFKHNDDKTMMEVYSLILNSLRKIISENNYWSLSRNDKNFVIEGIFKDISDSHEDGLKHGYLSYFSNLKYFESQLGAIIEGNKYREIETKIRYMNDDEQKHLIKNINSCSEQISEFIWDLCHVLEKHFEDINLDYLPNPDTFFSNSDIKMDYSKFHRLVFKNPVLIERYKTESFSIYRIVMSLYFNILPLLGISLIERNHIIAMFCQHVEDSFDINWKMQLEESIEYERGKHVS</sequence>